<keyword evidence="9" id="KW-0479">Metal-binding</keyword>
<feature type="region of interest" description="Disordered" evidence="20">
    <location>
        <begin position="313"/>
        <end position="345"/>
    </location>
</feature>
<dbReference type="InterPro" id="IPR017441">
    <property type="entry name" value="Protein_kinase_ATP_BS"/>
</dbReference>
<reference evidence="23" key="2">
    <citation type="journal article" date="2017" name="Sci. Adv.">
        <title>A tail of two voltages: Proteomic comparison of the three electric organs of the electric eel.</title>
        <authorList>
            <person name="Traeger L.L."/>
            <person name="Sabat G."/>
            <person name="Barrett-Wilt G.A."/>
            <person name="Wells G.B."/>
            <person name="Sussman M.R."/>
        </authorList>
    </citation>
    <scope>NUCLEOTIDE SEQUENCE [LARGE SCALE GENOMIC DNA]</scope>
</reference>
<comment type="catalytic activity">
    <reaction evidence="18">
        <text>L-seryl-[protein] + ATP = O-phospho-L-seryl-[protein] + ADP + H(+)</text>
        <dbReference type="Rhea" id="RHEA:17989"/>
        <dbReference type="Rhea" id="RHEA-COMP:9863"/>
        <dbReference type="Rhea" id="RHEA-COMP:11604"/>
        <dbReference type="ChEBI" id="CHEBI:15378"/>
        <dbReference type="ChEBI" id="CHEBI:29999"/>
        <dbReference type="ChEBI" id="CHEBI:30616"/>
        <dbReference type="ChEBI" id="CHEBI:83421"/>
        <dbReference type="ChEBI" id="CHEBI:456216"/>
        <dbReference type="EC" id="2.7.11.1"/>
    </reaction>
</comment>
<comment type="cofactor">
    <cofactor evidence="1">
        <name>Mg(2+)</name>
        <dbReference type="ChEBI" id="CHEBI:18420"/>
    </cofactor>
</comment>
<feature type="binding site" evidence="19">
    <location>
        <position position="46"/>
    </location>
    <ligand>
        <name>ATP</name>
        <dbReference type="ChEBI" id="CHEBI:30616"/>
    </ligand>
</feature>
<keyword evidence="13" id="KW-0460">Magnesium</keyword>
<dbReference type="GO" id="GO:0004674">
    <property type="term" value="F:protein serine/threonine kinase activity"/>
    <property type="evidence" value="ECO:0007669"/>
    <property type="project" value="UniProtKB-KW"/>
</dbReference>
<evidence type="ECO:0000256" key="2">
    <source>
        <dbReference type="ARBA" id="ARBA00004496"/>
    </source>
</evidence>
<dbReference type="Gene3D" id="1.10.510.10">
    <property type="entry name" value="Transferase(Phosphotransferase) domain 1"/>
    <property type="match status" value="1"/>
</dbReference>
<comment type="catalytic activity">
    <reaction evidence="17">
        <text>L-threonyl-[protein] + ATP = O-phospho-L-threonyl-[protein] + ADP + H(+)</text>
        <dbReference type="Rhea" id="RHEA:46608"/>
        <dbReference type="Rhea" id="RHEA-COMP:11060"/>
        <dbReference type="Rhea" id="RHEA-COMP:11605"/>
        <dbReference type="ChEBI" id="CHEBI:15378"/>
        <dbReference type="ChEBI" id="CHEBI:30013"/>
        <dbReference type="ChEBI" id="CHEBI:30616"/>
        <dbReference type="ChEBI" id="CHEBI:61977"/>
        <dbReference type="ChEBI" id="CHEBI:456216"/>
        <dbReference type="EC" id="2.7.11.1"/>
    </reaction>
</comment>
<keyword evidence="8" id="KW-0808">Transferase</keyword>
<keyword evidence="7" id="KW-0597">Phosphoprotein</keyword>
<sequence>MSEDLSAQTWSINKDDYELQEVIGSGATAVVQAAYCVPRKEKVAIKRINLEKCQTSMDELLKEIQAMSQCHHPNIVSYYTSFVVKDELWLVMKLLSGGSVLDVIKHIISRGEHKSGVLDESSIATILKEVLQGLEYLHKNGQIHRDLKAGNILLGEDGSVQIADFGVSAFLSTGGDITRNKVRKTFVGTPCWMAPEVMEQVKGYDFKADIWSFGITAIELATGAAPYHKYPPMKVLMLTLQNDPPSLETGITDKDMVKKYGKSFRKMLSLCLQKDPEKRPTSSELLKHKFFQKAKNNEFLQEKLLQRAPTISERSRKVRRVPGSSGRLHKTEDGEWEWSDDELDEESEEGRAADRLVKSCFICIVLSIIFQTPEPFSSHLQPSVPEQADVPQSGGQPSLPVPTNPVRPLTKAIQTLRRHACTVPHLCVLLFVRNLKKELNDIRFEFMPGRDTADGVSQELVSAGLVDGRDLVIVAANLQKIVDEPQTNKNVTFKLASGVEGSEIPDDVKLLGFAQLSIS</sequence>
<keyword evidence="23" id="KW-1185">Reference proteome</keyword>
<evidence type="ECO:0000256" key="16">
    <source>
        <dbReference type="ARBA" id="ARBA00042936"/>
    </source>
</evidence>
<dbReference type="CDD" id="cd06610">
    <property type="entry name" value="STKc_OSR1_SPAK"/>
    <property type="match status" value="1"/>
</dbReference>
<evidence type="ECO:0000256" key="12">
    <source>
        <dbReference type="ARBA" id="ARBA00022840"/>
    </source>
</evidence>
<dbReference type="InterPro" id="IPR011009">
    <property type="entry name" value="Kinase-like_dom_sf"/>
</dbReference>
<dbReference type="InterPro" id="IPR000719">
    <property type="entry name" value="Prot_kinase_dom"/>
</dbReference>
<evidence type="ECO:0000256" key="18">
    <source>
        <dbReference type="ARBA" id="ARBA00048679"/>
    </source>
</evidence>
<dbReference type="GeneTree" id="ENSGT00940000154621"/>
<keyword evidence="11" id="KW-0418">Kinase</keyword>
<reference evidence="22" key="4">
    <citation type="submission" date="2025-08" db="UniProtKB">
        <authorList>
            <consortium name="Ensembl"/>
        </authorList>
    </citation>
    <scope>IDENTIFICATION</scope>
</reference>
<evidence type="ECO:0000256" key="3">
    <source>
        <dbReference type="ARBA" id="ARBA00008874"/>
    </source>
</evidence>
<evidence type="ECO:0000313" key="22">
    <source>
        <dbReference type="Ensembl" id="ENSEEEP00000023296.2"/>
    </source>
</evidence>
<dbReference type="Gene3D" id="3.10.20.90">
    <property type="entry name" value="Phosphatidylinositol 3-kinase Catalytic Subunit, Chain A, domain 1"/>
    <property type="match status" value="1"/>
</dbReference>
<dbReference type="Proteomes" id="UP000314983">
    <property type="component" value="Chromosome 5"/>
</dbReference>
<evidence type="ECO:0000256" key="9">
    <source>
        <dbReference type="ARBA" id="ARBA00022723"/>
    </source>
</evidence>
<feature type="region of interest" description="Disordered" evidence="20">
    <location>
        <begin position="380"/>
        <end position="405"/>
    </location>
</feature>
<keyword evidence="12 19" id="KW-0067">ATP-binding</keyword>
<dbReference type="GO" id="GO:0005524">
    <property type="term" value="F:ATP binding"/>
    <property type="evidence" value="ECO:0007669"/>
    <property type="project" value="UniProtKB-UniRule"/>
</dbReference>
<name>A0A4W4FEL0_ELEEL</name>
<gene>
    <name evidence="22" type="primary">oxsr1b</name>
</gene>
<dbReference type="Pfam" id="PF00069">
    <property type="entry name" value="Pkinase"/>
    <property type="match status" value="1"/>
</dbReference>
<comment type="subcellular location">
    <subcellularLocation>
        <location evidence="2">Cytoplasm</location>
    </subcellularLocation>
</comment>
<evidence type="ECO:0000256" key="4">
    <source>
        <dbReference type="ARBA" id="ARBA00012513"/>
    </source>
</evidence>
<keyword evidence="5" id="KW-0963">Cytoplasm</keyword>
<evidence type="ECO:0000256" key="13">
    <source>
        <dbReference type="ARBA" id="ARBA00022842"/>
    </source>
</evidence>
<dbReference type="PROSITE" id="PS50011">
    <property type="entry name" value="PROTEIN_KINASE_DOM"/>
    <property type="match status" value="1"/>
</dbReference>
<reference evidence="22" key="5">
    <citation type="submission" date="2025-09" db="UniProtKB">
        <authorList>
            <consortium name="Ensembl"/>
        </authorList>
    </citation>
    <scope>IDENTIFICATION</scope>
</reference>
<protein>
    <recommendedName>
        <fullName evidence="15">Serine/threonine-protein kinase OSR1</fullName>
        <ecNumber evidence="4">2.7.11.1</ecNumber>
    </recommendedName>
    <alternativeName>
        <fullName evidence="16">Oxidative stress-responsive 1 protein</fullName>
    </alternativeName>
</protein>
<dbReference type="GO" id="GO:0046872">
    <property type="term" value="F:metal ion binding"/>
    <property type="evidence" value="ECO:0007669"/>
    <property type="project" value="UniProtKB-KW"/>
</dbReference>
<reference evidence="23" key="1">
    <citation type="journal article" date="2014" name="Science">
        <title>Nonhuman genetics. Genomic basis for the convergent evolution of electric organs.</title>
        <authorList>
            <person name="Gallant J.R."/>
            <person name="Traeger L.L."/>
            <person name="Volkening J.D."/>
            <person name="Moffett H."/>
            <person name="Chen P.H."/>
            <person name="Novina C.D."/>
            <person name="Phillips G.N.Jr."/>
            <person name="Anand R."/>
            <person name="Wells G.B."/>
            <person name="Pinch M."/>
            <person name="Guth R."/>
            <person name="Unguez G.A."/>
            <person name="Albert J.S."/>
            <person name="Zakon H.H."/>
            <person name="Samanta M.P."/>
            <person name="Sussman M.R."/>
        </authorList>
    </citation>
    <scope>NUCLEOTIDE SEQUENCE [LARGE SCALE GENOMIC DNA]</scope>
</reference>
<comment type="similarity">
    <text evidence="3">Belongs to the protein kinase superfamily. STE Ser/Thr protein kinase family. STE20 subfamily.</text>
</comment>
<dbReference type="PANTHER" id="PTHR48012">
    <property type="entry name" value="STERILE20-LIKE KINASE, ISOFORM B-RELATED"/>
    <property type="match status" value="1"/>
</dbReference>
<keyword evidence="14" id="KW-0007">Acetylation</keyword>
<evidence type="ECO:0000256" key="5">
    <source>
        <dbReference type="ARBA" id="ARBA00022490"/>
    </source>
</evidence>
<dbReference type="Pfam" id="PF12202">
    <property type="entry name" value="OSR1_C"/>
    <property type="match status" value="1"/>
</dbReference>
<organism evidence="22 23">
    <name type="scientific">Electrophorus electricus</name>
    <name type="common">Electric eel</name>
    <name type="synonym">Gymnotus electricus</name>
    <dbReference type="NCBI Taxonomy" id="8005"/>
    <lineage>
        <taxon>Eukaryota</taxon>
        <taxon>Metazoa</taxon>
        <taxon>Chordata</taxon>
        <taxon>Craniata</taxon>
        <taxon>Vertebrata</taxon>
        <taxon>Euteleostomi</taxon>
        <taxon>Actinopterygii</taxon>
        <taxon>Neopterygii</taxon>
        <taxon>Teleostei</taxon>
        <taxon>Ostariophysi</taxon>
        <taxon>Gymnotiformes</taxon>
        <taxon>Gymnotoidei</taxon>
        <taxon>Gymnotidae</taxon>
        <taxon>Electrophorus</taxon>
    </lineage>
</organism>
<dbReference type="PROSITE" id="PS00107">
    <property type="entry name" value="PROTEIN_KINASE_ATP"/>
    <property type="match status" value="1"/>
</dbReference>
<evidence type="ECO:0000256" key="11">
    <source>
        <dbReference type="ARBA" id="ARBA00022777"/>
    </source>
</evidence>
<dbReference type="GO" id="GO:0035556">
    <property type="term" value="P:intracellular signal transduction"/>
    <property type="evidence" value="ECO:0007669"/>
    <property type="project" value="TreeGrafter"/>
</dbReference>
<dbReference type="InterPro" id="IPR024678">
    <property type="entry name" value="Kinase_OSR1/WNK_CCT"/>
</dbReference>
<dbReference type="SUPFAM" id="SSF56112">
    <property type="entry name" value="Protein kinase-like (PK-like)"/>
    <property type="match status" value="1"/>
</dbReference>
<evidence type="ECO:0000256" key="10">
    <source>
        <dbReference type="ARBA" id="ARBA00022741"/>
    </source>
</evidence>
<dbReference type="STRING" id="8005.ENSEEEP00000023296"/>
<dbReference type="EC" id="2.7.11.1" evidence="4"/>
<keyword evidence="10 19" id="KW-0547">Nucleotide-binding</keyword>
<reference evidence="22" key="3">
    <citation type="submission" date="2020-05" db="EMBL/GenBank/DDBJ databases">
        <title>Electrophorus electricus (electric eel) genome, fEleEle1, primary haplotype.</title>
        <authorList>
            <person name="Myers G."/>
            <person name="Meyer A."/>
            <person name="Fedrigo O."/>
            <person name="Formenti G."/>
            <person name="Rhie A."/>
            <person name="Tracey A."/>
            <person name="Sims Y."/>
            <person name="Jarvis E.D."/>
        </authorList>
    </citation>
    <scope>NUCLEOTIDE SEQUENCE [LARGE SCALE GENOMIC DNA]</scope>
</reference>
<feature type="compositionally biased region" description="Acidic residues" evidence="20">
    <location>
        <begin position="334"/>
        <end position="345"/>
    </location>
</feature>
<evidence type="ECO:0000256" key="6">
    <source>
        <dbReference type="ARBA" id="ARBA00022527"/>
    </source>
</evidence>
<dbReference type="AlphaFoldDB" id="A0A4W4FEL0"/>
<evidence type="ECO:0000256" key="19">
    <source>
        <dbReference type="PROSITE-ProRule" id="PRU10141"/>
    </source>
</evidence>
<dbReference type="SMART" id="SM00220">
    <property type="entry name" value="S_TKc"/>
    <property type="match status" value="1"/>
</dbReference>
<evidence type="ECO:0000256" key="7">
    <source>
        <dbReference type="ARBA" id="ARBA00022553"/>
    </source>
</evidence>
<dbReference type="GO" id="GO:0005829">
    <property type="term" value="C:cytosol"/>
    <property type="evidence" value="ECO:0007669"/>
    <property type="project" value="TreeGrafter"/>
</dbReference>
<dbReference type="GO" id="GO:0010820">
    <property type="term" value="P:positive regulation of T cell chemotaxis"/>
    <property type="evidence" value="ECO:0007669"/>
    <property type="project" value="TreeGrafter"/>
</dbReference>
<evidence type="ECO:0000256" key="15">
    <source>
        <dbReference type="ARBA" id="ARBA00040079"/>
    </source>
</evidence>
<feature type="domain" description="Protein kinase" evidence="21">
    <location>
        <begin position="17"/>
        <end position="291"/>
    </location>
</feature>
<evidence type="ECO:0000256" key="1">
    <source>
        <dbReference type="ARBA" id="ARBA00001946"/>
    </source>
</evidence>
<evidence type="ECO:0000256" key="14">
    <source>
        <dbReference type="ARBA" id="ARBA00022990"/>
    </source>
</evidence>
<evidence type="ECO:0000256" key="20">
    <source>
        <dbReference type="SAM" id="MobiDB-lite"/>
    </source>
</evidence>
<dbReference type="PANTHER" id="PTHR48012:SF1">
    <property type="entry name" value="SERINE_THREONINE-PROTEIN KINASE OSR1"/>
    <property type="match status" value="1"/>
</dbReference>
<evidence type="ECO:0000256" key="17">
    <source>
        <dbReference type="ARBA" id="ARBA00047899"/>
    </source>
</evidence>
<accession>A0A4W4FEL0</accession>
<dbReference type="InterPro" id="IPR050629">
    <property type="entry name" value="STE20/SPS1-PAK"/>
</dbReference>
<evidence type="ECO:0000313" key="23">
    <source>
        <dbReference type="Proteomes" id="UP000314983"/>
    </source>
</evidence>
<proteinExistence type="inferred from homology"/>
<evidence type="ECO:0000256" key="8">
    <source>
        <dbReference type="ARBA" id="ARBA00022679"/>
    </source>
</evidence>
<evidence type="ECO:0000259" key="21">
    <source>
        <dbReference type="PROSITE" id="PS50011"/>
    </source>
</evidence>
<dbReference type="Gene3D" id="3.30.200.20">
    <property type="entry name" value="Phosphorylase Kinase, domain 1"/>
    <property type="match status" value="1"/>
</dbReference>
<dbReference type="FunFam" id="3.30.200.20:FF:000114">
    <property type="entry name" value="serine/threonine-protein kinase OSR1 isoform X1"/>
    <property type="match status" value="1"/>
</dbReference>
<keyword evidence="6" id="KW-0723">Serine/threonine-protein kinase</keyword>
<dbReference type="FunFam" id="3.10.20.90:FF:000043">
    <property type="entry name" value="serine/threonine-protein kinase OSR1 isoform X1"/>
    <property type="match status" value="1"/>
</dbReference>
<dbReference type="FunFam" id="1.10.510.10:FF:000068">
    <property type="entry name" value="STE20/SPS1-related proline-alanine-rich protein kinase"/>
    <property type="match status" value="1"/>
</dbReference>
<dbReference type="Ensembl" id="ENSEEET00000023556.2">
    <property type="protein sequence ID" value="ENSEEEP00000023296.2"/>
    <property type="gene ID" value="ENSEEEG00000011073.2"/>
</dbReference>